<evidence type="ECO:0000313" key="3">
    <source>
        <dbReference type="Proteomes" id="UP001516400"/>
    </source>
</evidence>
<sequence length="111" mass="12774">MKYQLEKLDRMCVRGKVLEWFKSYLTERQQRVSLKKGVKQEKSDILSQHNVVPQGSILEPVLLFMIFMNDLFQSVDAKLGVITGYADGTNVIVGSETLNNLKNVQEIFTHR</sequence>
<dbReference type="EMBL" id="JABFTP020000144">
    <property type="protein sequence ID" value="KAL3281954.1"/>
    <property type="molecule type" value="Genomic_DNA"/>
</dbReference>
<proteinExistence type="predicted"/>
<name>A0ABD2NTP9_9CUCU</name>
<accession>A0ABD2NTP9</accession>
<gene>
    <name evidence="2" type="ORF">HHI36_005157</name>
</gene>
<dbReference type="PANTHER" id="PTHR33332">
    <property type="entry name" value="REVERSE TRANSCRIPTASE DOMAIN-CONTAINING PROTEIN"/>
    <property type="match status" value="1"/>
</dbReference>
<keyword evidence="3" id="KW-1185">Reference proteome</keyword>
<organism evidence="2 3">
    <name type="scientific">Cryptolaemus montrouzieri</name>
    <dbReference type="NCBI Taxonomy" id="559131"/>
    <lineage>
        <taxon>Eukaryota</taxon>
        <taxon>Metazoa</taxon>
        <taxon>Ecdysozoa</taxon>
        <taxon>Arthropoda</taxon>
        <taxon>Hexapoda</taxon>
        <taxon>Insecta</taxon>
        <taxon>Pterygota</taxon>
        <taxon>Neoptera</taxon>
        <taxon>Endopterygota</taxon>
        <taxon>Coleoptera</taxon>
        <taxon>Polyphaga</taxon>
        <taxon>Cucujiformia</taxon>
        <taxon>Coccinelloidea</taxon>
        <taxon>Coccinellidae</taxon>
        <taxon>Scymninae</taxon>
        <taxon>Scymnini</taxon>
        <taxon>Cryptolaemus</taxon>
    </lineage>
</organism>
<comment type="caution">
    <text evidence="2">The sequence shown here is derived from an EMBL/GenBank/DDBJ whole genome shotgun (WGS) entry which is preliminary data.</text>
</comment>
<protein>
    <recommendedName>
        <fullName evidence="1">Reverse transcriptase domain-containing protein</fullName>
    </recommendedName>
</protein>
<evidence type="ECO:0000313" key="2">
    <source>
        <dbReference type="EMBL" id="KAL3281954.1"/>
    </source>
</evidence>
<dbReference type="InterPro" id="IPR000477">
    <property type="entry name" value="RT_dom"/>
</dbReference>
<feature type="domain" description="Reverse transcriptase" evidence="1">
    <location>
        <begin position="3"/>
        <end position="106"/>
    </location>
</feature>
<reference evidence="2 3" key="1">
    <citation type="journal article" date="2021" name="BMC Biol.">
        <title>Horizontally acquired antibacterial genes associated with adaptive radiation of ladybird beetles.</title>
        <authorList>
            <person name="Li H.S."/>
            <person name="Tang X.F."/>
            <person name="Huang Y.H."/>
            <person name="Xu Z.Y."/>
            <person name="Chen M.L."/>
            <person name="Du X.Y."/>
            <person name="Qiu B.Y."/>
            <person name="Chen P.T."/>
            <person name="Zhang W."/>
            <person name="Slipinski A."/>
            <person name="Escalona H.E."/>
            <person name="Waterhouse R.M."/>
            <person name="Zwick A."/>
            <person name="Pang H."/>
        </authorList>
    </citation>
    <scope>NUCLEOTIDE SEQUENCE [LARGE SCALE GENOMIC DNA]</scope>
    <source>
        <strain evidence="2">SYSU2018</strain>
    </source>
</reference>
<dbReference type="AlphaFoldDB" id="A0ABD2NTP9"/>
<dbReference type="Proteomes" id="UP001516400">
    <property type="component" value="Unassembled WGS sequence"/>
</dbReference>
<dbReference type="Pfam" id="PF00078">
    <property type="entry name" value="RVT_1"/>
    <property type="match status" value="1"/>
</dbReference>
<evidence type="ECO:0000259" key="1">
    <source>
        <dbReference type="Pfam" id="PF00078"/>
    </source>
</evidence>